<keyword evidence="2" id="KW-0614">Plasmid</keyword>
<accession>A0A1N7KG71</accession>
<protein>
    <recommendedName>
        <fullName evidence="6">DUF4133 domain-containing protein</fullName>
    </recommendedName>
</protein>
<geneLocation type="plasmid" evidence="2 5">
    <name>unnamed</name>
</geneLocation>
<dbReference type="RefSeq" id="WP_076357533.1">
    <property type="nucleotide sequence ID" value="NZ_CP033927.1"/>
</dbReference>
<evidence type="ECO:0000256" key="1">
    <source>
        <dbReference type="SAM" id="Phobius"/>
    </source>
</evidence>
<gene>
    <name evidence="2" type="ORF">EG359_22510</name>
    <name evidence="3" type="ORF">SAMN05421768_11213</name>
</gene>
<evidence type="ECO:0000313" key="2">
    <source>
        <dbReference type="EMBL" id="AZB02434.1"/>
    </source>
</evidence>
<evidence type="ECO:0008006" key="6">
    <source>
        <dbReference type="Google" id="ProtNLM"/>
    </source>
</evidence>
<evidence type="ECO:0000313" key="5">
    <source>
        <dbReference type="Proteomes" id="UP000279541"/>
    </source>
</evidence>
<dbReference type="STRING" id="112234.SAMN05421768_11213"/>
<reference evidence="3 4" key="1">
    <citation type="submission" date="2017-01" db="EMBL/GenBank/DDBJ databases">
        <authorList>
            <person name="Mah S.A."/>
            <person name="Swanson W.J."/>
            <person name="Moy G.W."/>
            <person name="Vacquier V.D."/>
        </authorList>
    </citation>
    <scope>NUCLEOTIDE SEQUENCE [LARGE SCALE GENOMIC DNA]</scope>
    <source>
        <strain evidence="3 4">DSM 16927</strain>
    </source>
</reference>
<keyword evidence="1" id="KW-1133">Transmembrane helix</keyword>
<name>A0A1N7KG71_9FLAO</name>
<feature type="transmembrane region" description="Helical" evidence="1">
    <location>
        <begin position="21"/>
        <end position="38"/>
    </location>
</feature>
<proteinExistence type="predicted"/>
<keyword evidence="5" id="KW-1185">Reference proteome</keyword>
<dbReference type="Proteomes" id="UP000279541">
    <property type="component" value="Plasmid unnamed"/>
</dbReference>
<keyword evidence="1" id="KW-0472">Membrane</keyword>
<dbReference type="Proteomes" id="UP000186106">
    <property type="component" value="Unassembled WGS sequence"/>
</dbReference>
<dbReference type="EMBL" id="CP033927">
    <property type="protein sequence ID" value="AZB02434.1"/>
    <property type="molecule type" value="Genomic_DNA"/>
</dbReference>
<dbReference type="KEGG" id="cjt:EG359_22510"/>
<reference evidence="2 5" key="2">
    <citation type="submission" date="2018-11" db="EMBL/GenBank/DDBJ databases">
        <title>Proposal to divide the Flavobacteriaceae and reorganize its genera based on Amino Acid Identity values calculated from whole genome sequences.</title>
        <authorList>
            <person name="Nicholson A.C."/>
            <person name="Gulvik C.A."/>
            <person name="Whitney A.M."/>
            <person name="Humrighouse B.W."/>
            <person name="Bell M."/>
            <person name="Holmes B."/>
            <person name="Steigerwalt A.G."/>
            <person name="Villarma A."/>
            <person name="Sheth M."/>
            <person name="Batra D."/>
            <person name="Pryor J."/>
            <person name="Bernardet J.-F."/>
            <person name="Hugo C."/>
            <person name="Kampfer P."/>
            <person name="Newman J."/>
            <person name="McQuiston J.R."/>
        </authorList>
    </citation>
    <scope>NUCLEOTIDE SEQUENCE [LARGE SCALE GENOMIC DNA]</scope>
    <source>
        <strain evidence="2 5">DSM 16927</strain>
        <plasmid evidence="2 5">unnamed</plasmid>
    </source>
</reference>
<keyword evidence="1" id="KW-0812">Transmembrane</keyword>
<feature type="transmembrane region" description="Helical" evidence="1">
    <location>
        <begin position="44"/>
        <end position="63"/>
    </location>
</feature>
<sequence>MKNYRVNKGLQKEIRFIGLNQNYAMQFFGVVTLSWLLLFSAIGVTMLTLLLYMVPIVGFYPYFKKMDKKNQKNNIKKTKANGSKPIQYKREFTPITENNEELLTK</sequence>
<evidence type="ECO:0000313" key="4">
    <source>
        <dbReference type="Proteomes" id="UP000186106"/>
    </source>
</evidence>
<organism evidence="3 4">
    <name type="scientific">Chryseobacterium joostei</name>
    <dbReference type="NCBI Taxonomy" id="112234"/>
    <lineage>
        <taxon>Bacteria</taxon>
        <taxon>Pseudomonadati</taxon>
        <taxon>Bacteroidota</taxon>
        <taxon>Flavobacteriia</taxon>
        <taxon>Flavobacteriales</taxon>
        <taxon>Weeksellaceae</taxon>
        <taxon>Chryseobacterium group</taxon>
        <taxon>Chryseobacterium</taxon>
    </lineage>
</organism>
<evidence type="ECO:0000313" key="3">
    <source>
        <dbReference type="EMBL" id="SIS60573.1"/>
    </source>
</evidence>
<dbReference type="AlphaFoldDB" id="A0A1N7KG71"/>
<dbReference type="EMBL" id="FTNZ01000012">
    <property type="protein sequence ID" value="SIS60573.1"/>
    <property type="molecule type" value="Genomic_DNA"/>
</dbReference>